<feature type="domain" description="HTH lysR-type" evidence="5">
    <location>
        <begin position="6"/>
        <end position="63"/>
    </location>
</feature>
<dbReference type="PANTHER" id="PTHR30537">
    <property type="entry name" value="HTH-TYPE TRANSCRIPTIONAL REGULATOR"/>
    <property type="match status" value="1"/>
</dbReference>
<evidence type="ECO:0000256" key="4">
    <source>
        <dbReference type="ARBA" id="ARBA00023163"/>
    </source>
</evidence>
<evidence type="ECO:0000313" key="6">
    <source>
        <dbReference type="EMBL" id="RZU42216.1"/>
    </source>
</evidence>
<dbReference type="CDD" id="cd08422">
    <property type="entry name" value="PBP2_CrgA_like"/>
    <property type="match status" value="1"/>
</dbReference>
<gene>
    <name evidence="6" type="ORF">BDD14_3768</name>
</gene>
<comment type="caution">
    <text evidence="6">The sequence shown here is derived from an EMBL/GenBank/DDBJ whole genome shotgun (WGS) entry which is preliminary data.</text>
</comment>
<dbReference type="FunFam" id="1.10.10.10:FF:000001">
    <property type="entry name" value="LysR family transcriptional regulator"/>
    <property type="match status" value="1"/>
</dbReference>
<dbReference type="GO" id="GO:0003677">
    <property type="term" value="F:DNA binding"/>
    <property type="evidence" value="ECO:0007669"/>
    <property type="project" value="UniProtKB-KW"/>
</dbReference>
<dbReference type="Gene3D" id="1.10.10.10">
    <property type="entry name" value="Winged helix-like DNA-binding domain superfamily/Winged helix DNA-binding domain"/>
    <property type="match status" value="1"/>
</dbReference>
<dbReference type="InterPro" id="IPR036388">
    <property type="entry name" value="WH-like_DNA-bd_sf"/>
</dbReference>
<evidence type="ECO:0000256" key="2">
    <source>
        <dbReference type="ARBA" id="ARBA00023015"/>
    </source>
</evidence>
<protein>
    <submittedName>
        <fullName evidence="6">DNA-binding transcriptional LysR family regulator</fullName>
    </submittedName>
</protein>
<dbReference type="PROSITE" id="PS50931">
    <property type="entry name" value="HTH_LYSR"/>
    <property type="match status" value="1"/>
</dbReference>
<organism evidence="6 7">
    <name type="scientific">Edaphobacter modestus</name>
    <dbReference type="NCBI Taxonomy" id="388466"/>
    <lineage>
        <taxon>Bacteria</taxon>
        <taxon>Pseudomonadati</taxon>
        <taxon>Acidobacteriota</taxon>
        <taxon>Terriglobia</taxon>
        <taxon>Terriglobales</taxon>
        <taxon>Acidobacteriaceae</taxon>
        <taxon>Edaphobacter</taxon>
    </lineage>
</organism>
<dbReference type="PANTHER" id="PTHR30537:SF5">
    <property type="entry name" value="HTH-TYPE TRANSCRIPTIONAL ACTIVATOR TTDR-RELATED"/>
    <property type="match status" value="1"/>
</dbReference>
<dbReference type="EMBL" id="SHKW01000001">
    <property type="protein sequence ID" value="RZU42216.1"/>
    <property type="molecule type" value="Genomic_DNA"/>
</dbReference>
<reference evidence="6 7" key="1">
    <citation type="submission" date="2019-02" db="EMBL/GenBank/DDBJ databases">
        <title>Genomic Encyclopedia of Archaeal and Bacterial Type Strains, Phase II (KMG-II): from individual species to whole genera.</title>
        <authorList>
            <person name="Goeker M."/>
        </authorList>
    </citation>
    <scope>NUCLEOTIDE SEQUENCE [LARGE SCALE GENOMIC DNA]</scope>
    <source>
        <strain evidence="6 7">DSM 18101</strain>
    </source>
</reference>
<sequence length="311" mass="34460">MSFDDRLLNGVSALAAVVRSGGFAAAARSLNVSQPGISRAVARLEAQVGIRLLERTTRSVSLTDEGRRFYETIGPIVSALEDATSALAEGKVIVRGRLRVNMDPYFSQLILGPQLSGFLKTYPELKVDLITREGLGDLISDGYDLGIRFGEPRPSTLVARRLLDTRVLTVASPGYLKKHGHPTDPQQLVAERHLMIDFRDPETGRPFEWAFRKGRKEIKVETQSQLMLSDVATMHAVCLAGYGIAQVLELGVDAHLSSGRLVTLFPDWEEERFPLYAYYPSRQYLAPKTRAFLEFLSTTVQASHSRKTIPG</sequence>
<dbReference type="GO" id="GO:0003700">
    <property type="term" value="F:DNA-binding transcription factor activity"/>
    <property type="evidence" value="ECO:0007669"/>
    <property type="project" value="InterPro"/>
</dbReference>
<dbReference type="RefSeq" id="WP_130420005.1">
    <property type="nucleotide sequence ID" value="NZ_SHKW01000001.1"/>
</dbReference>
<accession>A0A4V2G4U4</accession>
<dbReference type="PRINTS" id="PR00039">
    <property type="entry name" value="HTHLYSR"/>
</dbReference>
<dbReference type="Pfam" id="PF00126">
    <property type="entry name" value="HTH_1"/>
    <property type="match status" value="1"/>
</dbReference>
<proteinExistence type="inferred from homology"/>
<evidence type="ECO:0000259" key="5">
    <source>
        <dbReference type="PROSITE" id="PS50931"/>
    </source>
</evidence>
<dbReference type="Pfam" id="PF03466">
    <property type="entry name" value="LysR_substrate"/>
    <property type="match status" value="1"/>
</dbReference>
<dbReference type="SUPFAM" id="SSF53850">
    <property type="entry name" value="Periplasmic binding protein-like II"/>
    <property type="match status" value="1"/>
</dbReference>
<dbReference type="InterPro" id="IPR058163">
    <property type="entry name" value="LysR-type_TF_proteobact-type"/>
</dbReference>
<dbReference type="AlphaFoldDB" id="A0A4V2G4U4"/>
<dbReference type="Gene3D" id="3.40.190.290">
    <property type="match status" value="1"/>
</dbReference>
<dbReference type="OrthoDB" id="9786526at2"/>
<keyword evidence="3 6" id="KW-0238">DNA-binding</keyword>
<evidence type="ECO:0000313" key="7">
    <source>
        <dbReference type="Proteomes" id="UP000292958"/>
    </source>
</evidence>
<comment type="similarity">
    <text evidence="1">Belongs to the LysR transcriptional regulatory family.</text>
</comment>
<name>A0A4V2G4U4_9BACT</name>
<evidence type="ECO:0000256" key="1">
    <source>
        <dbReference type="ARBA" id="ARBA00009437"/>
    </source>
</evidence>
<keyword evidence="2" id="KW-0805">Transcription regulation</keyword>
<keyword evidence="4" id="KW-0804">Transcription</keyword>
<dbReference type="InterPro" id="IPR000847">
    <property type="entry name" value="LysR_HTH_N"/>
</dbReference>
<dbReference type="SUPFAM" id="SSF46785">
    <property type="entry name" value="Winged helix' DNA-binding domain"/>
    <property type="match status" value="1"/>
</dbReference>
<dbReference type="Proteomes" id="UP000292958">
    <property type="component" value="Unassembled WGS sequence"/>
</dbReference>
<keyword evidence="7" id="KW-1185">Reference proteome</keyword>
<dbReference type="InterPro" id="IPR036390">
    <property type="entry name" value="WH_DNA-bd_sf"/>
</dbReference>
<evidence type="ECO:0000256" key="3">
    <source>
        <dbReference type="ARBA" id="ARBA00023125"/>
    </source>
</evidence>
<dbReference type="InterPro" id="IPR005119">
    <property type="entry name" value="LysR_subst-bd"/>
</dbReference>